<dbReference type="PANTHER" id="PTHR39966:SF1">
    <property type="entry name" value="HEMERYTHRIN-LIKE DOMAIN-CONTAINING PROTEIN"/>
    <property type="match status" value="1"/>
</dbReference>
<dbReference type="GO" id="GO:0005886">
    <property type="term" value="C:plasma membrane"/>
    <property type="evidence" value="ECO:0007669"/>
    <property type="project" value="TreeGrafter"/>
</dbReference>
<dbReference type="RefSeq" id="WP_010965783.1">
    <property type="nucleotide sequence ID" value="NC_003030.1"/>
</dbReference>
<gene>
    <name evidence="2" type="ordered locus">CA_C2488</name>
</gene>
<accession>Q97G81</accession>
<dbReference type="Proteomes" id="UP000000814">
    <property type="component" value="Chromosome"/>
</dbReference>
<proteinExistence type="predicted"/>
<dbReference type="STRING" id="272562.CA_C2488"/>
<reference evidence="2 3" key="1">
    <citation type="journal article" date="2001" name="J. Bacteriol.">
        <title>Genome sequence and comparative analysis of the solvent-producing bacterium Clostridium acetobutylicum.</title>
        <authorList>
            <person name="Nolling J."/>
            <person name="Breton G."/>
            <person name="Omelchenko M.V."/>
            <person name="Makarova K.S."/>
            <person name="Zeng Q."/>
            <person name="Gibson R."/>
            <person name="Lee H.M."/>
            <person name="Dubois J."/>
            <person name="Qiu D."/>
            <person name="Hitti J."/>
            <person name="Wolf Y.I."/>
            <person name="Tatusov R.L."/>
            <person name="Sabathe F."/>
            <person name="Doucette-Stamm L."/>
            <person name="Soucaille P."/>
            <person name="Daly M.J."/>
            <person name="Bennett G.N."/>
            <person name="Koonin E.V."/>
            <person name="Smith D.R."/>
        </authorList>
    </citation>
    <scope>NUCLEOTIDE SEQUENCE [LARGE SCALE GENOMIC DNA]</scope>
    <source>
        <strain evidence="3">ATCC 824 / DSM 792 / JCM 1419 / LMG 5710 / VKM B-1787</strain>
    </source>
</reference>
<dbReference type="Gene3D" id="1.20.120.520">
    <property type="entry name" value="nmb1532 protein domain like"/>
    <property type="match status" value="1"/>
</dbReference>
<dbReference type="PIR" id="G97206">
    <property type="entry name" value="G97206"/>
</dbReference>
<evidence type="ECO:0000313" key="2">
    <source>
        <dbReference type="EMBL" id="AAK80442.1"/>
    </source>
</evidence>
<evidence type="ECO:0000259" key="1">
    <source>
        <dbReference type="Pfam" id="PF01814"/>
    </source>
</evidence>
<dbReference type="eggNOG" id="COG3945">
    <property type="taxonomic scope" value="Bacteria"/>
</dbReference>
<organism evidence="2 3">
    <name type="scientific">Clostridium acetobutylicum (strain ATCC 824 / DSM 792 / JCM 1419 / IAM 19013 / LMG 5710 / NBRC 13948 / NRRL B-527 / VKM B-1787 / 2291 / W)</name>
    <dbReference type="NCBI Taxonomy" id="272562"/>
    <lineage>
        <taxon>Bacteria</taxon>
        <taxon>Bacillati</taxon>
        <taxon>Bacillota</taxon>
        <taxon>Clostridia</taxon>
        <taxon>Eubacteriales</taxon>
        <taxon>Clostridiaceae</taxon>
        <taxon>Clostridium</taxon>
    </lineage>
</organism>
<keyword evidence="3" id="KW-1185">Reference proteome</keyword>
<dbReference type="InterPro" id="IPR012312">
    <property type="entry name" value="Hemerythrin-like"/>
</dbReference>
<evidence type="ECO:0000313" key="3">
    <source>
        <dbReference type="Proteomes" id="UP000000814"/>
    </source>
</evidence>
<feature type="domain" description="Hemerythrin-like" evidence="1">
    <location>
        <begin position="3"/>
        <end position="139"/>
    </location>
</feature>
<sequence>MDSINLMVEEHTYIKRMLIVVRNASINILNGGKIDYDDFYKMIDFIRNYADKHHHGKEENMLFNKMVDELGNPIEKVINMGMLVEHNQGRSFIYDLEEALKRVKNGDDDSKVDVIANAVSYENLLKRHIEKEDSTVYTFASKNLSRETLDKINSECEKFEEIESKNKVQEKYIKLLEDLEKKYI</sequence>
<name>Q97G81_CLOAB</name>
<dbReference type="AlphaFoldDB" id="Q97G81"/>
<dbReference type="Pfam" id="PF01814">
    <property type="entry name" value="Hemerythrin"/>
    <property type="match status" value="1"/>
</dbReference>
<dbReference type="KEGG" id="cac:CA_C2488"/>
<dbReference type="EMBL" id="AE001437">
    <property type="protein sequence ID" value="AAK80442.1"/>
    <property type="molecule type" value="Genomic_DNA"/>
</dbReference>
<dbReference type="GeneID" id="44998965"/>
<dbReference type="PANTHER" id="PTHR39966">
    <property type="entry name" value="BLL2471 PROTEIN-RELATED"/>
    <property type="match status" value="1"/>
</dbReference>
<dbReference type="PATRIC" id="fig|272562.8.peg.2684"/>
<dbReference type="HOGENOM" id="CLU_095978_2_0_9"/>
<dbReference type="OrthoDB" id="9785474at2"/>
<protein>
    <submittedName>
        <fullName evidence="2">Uncharacterized conserved protein, YTFE family</fullName>
    </submittedName>
</protein>